<feature type="transmembrane region" description="Helical" evidence="6">
    <location>
        <begin position="265"/>
        <end position="289"/>
    </location>
</feature>
<feature type="transmembrane region" description="Helical" evidence="6">
    <location>
        <begin position="434"/>
        <end position="455"/>
    </location>
</feature>
<keyword evidence="2 6" id="KW-0812">Transmembrane</keyword>
<feature type="transmembrane region" description="Helical" evidence="6">
    <location>
        <begin position="48"/>
        <end position="67"/>
    </location>
</feature>
<dbReference type="PANTHER" id="PTHR23501">
    <property type="entry name" value="MAJOR FACILITATOR SUPERFAMILY"/>
    <property type="match status" value="1"/>
</dbReference>
<dbReference type="Gene3D" id="1.20.1720.10">
    <property type="entry name" value="Multidrug resistance protein D"/>
    <property type="match status" value="1"/>
</dbReference>
<keyword evidence="9" id="KW-1185">Reference proteome</keyword>
<name>A0ABR5F6D8_9ACTN</name>
<feature type="transmembrane region" description="Helical" evidence="6">
    <location>
        <begin position="136"/>
        <end position="158"/>
    </location>
</feature>
<feature type="compositionally biased region" description="Low complexity" evidence="5">
    <location>
        <begin position="461"/>
        <end position="472"/>
    </location>
</feature>
<gene>
    <name evidence="8" type="ORF">FrCorBMG51_05665</name>
</gene>
<dbReference type="CDD" id="cd17504">
    <property type="entry name" value="MFS_MMR_MDR_like"/>
    <property type="match status" value="1"/>
</dbReference>
<sequence>MSTERSDRQVAITFAALTLGTAGYTLLQSMVLPALPVIQRDLHTSQTTATWVLTAYLLSASVATPILGRLGDMFGKKKMLVVVYASLTAGSLLAALTSSVGVLIVARVIQGLGGGLFPLSFGIIRDEFPARRVPGAIGMMSGMLGIGSAFGIVIAGPVVDHLSWHWLFWIPLIMSAIATLTTALFIPESPVRNPGRVNLPAAALLSGWLVALLLGLNRGSAWGWTSGGTLALFGAAVVLIVLWIQVEERSAVPLIDMTMMRVPAVWWTNVAALLLGVGMYSTFIVIPPFLQAPPEAGYGFDASVTTSGLYMLPSSMAMIIMSSLIGKITARRGAKQPLVVGSLLASVPFLMLSVAHHEPWEFFVATTIQGIGIGLAFSSMSNLIIEAVPPAQTGAATGMNANIRTIGGSIGSQVVTSILASGALASGLPSEHGYSVSFAVLAVSMVAAGVAAAIVPVRRQPTGTPAAGAAATKSMALPEPRGGAPATTQSW</sequence>
<evidence type="ECO:0000256" key="6">
    <source>
        <dbReference type="SAM" id="Phobius"/>
    </source>
</evidence>
<dbReference type="Pfam" id="PF07690">
    <property type="entry name" value="MFS_1"/>
    <property type="match status" value="1"/>
</dbReference>
<feature type="transmembrane region" description="Helical" evidence="6">
    <location>
        <begin position="197"/>
        <end position="216"/>
    </location>
</feature>
<feature type="transmembrane region" description="Helical" evidence="6">
    <location>
        <begin position="104"/>
        <end position="124"/>
    </location>
</feature>
<keyword evidence="4 6" id="KW-0472">Membrane</keyword>
<feature type="transmembrane region" description="Helical" evidence="6">
    <location>
        <begin position="309"/>
        <end position="326"/>
    </location>
</feature>
<dbReference type="RefSeq" id="WP_047222050.1">
    <property type="nucleotide sequence ID" value="NZ_JWIO01000006.1"/>
</dbReference>
<dbReference type="Gene3D" id="1.20.1250.20">
    <property type="entry name" value="MFS general substrate transporter like domains"/>
    <property type="match status" value="1"/>
</dbReference>
<feature type="transmembrane region" description="Helical" evidence="6">
    <location>
        <begin position="222"/>
        <end position="244"/>
    </location>
</feature>
<evidence type="ECO:0000313" key="9">
    <source>
        <dbReference type="Proteomes" id="UP000035425"/>
    </source>
</evidence>
<dbReference type="PROSITE" id="PS50850">
    <property type="entry name" value="MFS"/>
    <property type="match status" value="1"/>
</dbReference>
<evidence type="ECO:0000256" key="5">
    <source>
        <dbReference type="SAM" id="MobiDB-lite"/>
    </source>
</evidence>
<evidence type="ECO:0000256" key="3">
    <source>
        <dbReference type="ARBA" id="ARBA00022989"/>
    </source>
</evidence>
<dbReference type="InterPro" id="IPR036259">
    <property type="entry name" value="MFS_trans_sf"/>
</dbReference>
<evidence type="ECO:0000256" key="2">
    <source>
        <dbReference type="ARBA" id="ARBA00022692"/>
    </source>
</evidence>
<feature type="transmembrane region" description="Helical" evidence="6">
    <location>
        <begin position="406"/>
        <end position="428"/>
    </location>
</feature>
<evidence type="ECO:0000313" key="8">
    <source>
        <dbReference type="EMBL" id="KLL12215.1"/>
    </source>
</evidence>
<dbReference type="InterPro" id="IPR011701">
    <property type="entry name" value="MFS"/>
</dbReference>
<feature type="transmembrane region" description="Helical" evidence="6">
    <location>
        <begin position="338"/>
        <end position="356"/>
    </location>
</feature>
<dbReference type="Proteomes" id="UP000035425">
    <property type="component" value="Unassembled WGS sequence"/>
</dbReference>
<feature type="region of interest" description="Disordered" evidence="5">
    <location>
        <begin position="461"/>
        <end position="491"/>
    </location>
</feature>
<accession>A0ABR5F6D8</accession>
<evidence type="ECO:0000259" key="7">
    <source>
        <dbReference type="PROSITE" id="PS50850"/>
    </source>
</evidence>
<proteinExistence type="predicted"/>
<dbReference type="EMBL" id="JWIO01000006">
    <property type="protein sequence ID" value="KLL12215.1"/>
    <property type="molecule type" value="Genomic_DNA"/>
</dbReference>
<protein>
    <submittedName>
        <fullName evidence="8">MFS transporter</fullName>
    </submittedName>
</protein>
<evidence type="ECO:0000256" key="1">
    <source>
        <dbReference type="ARBA" id="ARBA00004651"/>
    </source>
</evidence>
<feature type="transmembrane region" description="Helical" evidence="6">
    <location>
        <begin position="164"/>
        <end position="185"/>
    </location>
</feature>
<dbReference type="PANTHER" id="PTHR23501:SF197">
    <property type="entry name" value="COMD"/>
    <property type="match status" value="1"/>
</dbReference>
<feature type="transmembrane region" description="Helical" evidence="6">
    <location>
        <begin position="362"/>
        <end position="385"/>
    </location>
</feature>
<feature type="transmembrane region" description="Helical" evidence="6">
    <location>
        <begin position="79"/>
        <end position="98"/>
    </location>
</feature>
<reference evidence="8 9" key="1">
    <citation type="submission" date="2014-12" db="EMBL/GenBank/DDBJ databases">
        <title>Frankia sp. BMG5.1 draft genome.</title>
        <authorList>
            <person name="Gtari M."/>
            <person name="Ghodhbane-Gtari F."/>
            <person name="Nouioui I."/>
            <person name="Ktari A."/>
            <person name="Hezbri K."/>
            <person name="Mimouni W."/>
            <person name="Sbissi I."/>
            <person name="Ayari A."/>
            <person name="Yamanaka T."/>
            <person name="Normand P."/>
            <person name="Tisa L.S."/>
            <person name="Boudabous A."/>
        </authorList>
    </citation>
    <scope>NUCLEOTIDE SEQUENCE [LARGE SCALE GENOMIC DNA]</scope>
    <source>
        <strain evidence="8 9">BMG5.1</strain>
    </source>
</reference>
<comment type="caution">
    <text evidence="8">The sequence shown here is derived from an EMBL/GenBank/DDBJ whole genome shotgun (WGS) entry which is preliminary data.</text>
</comment>
<dbReference type="InterPro" id="IPR020846">
    <property type="entry name" value="MFS_dom"/>
</dbReference>
<evidence type="ECO:0000256" key="4">
    <source>
        <dbReference type="ARBA" id="ARBA00023136"/>
    </source>
</evidence>
<comment type="subcellular location">
    <subcellularLocation>
        <location evidence="1">Cell membrane</location>
        <topology evidence="1">Multi-pass membrane protein</topology>
    </subcellularLocation>
</comment>
<organism evidence="8 9">
    <name type="scientific">Protofrankia coriariae</name>
    <dbReference type="NCBI Taxonomy" id="1562887"/>
    <lineage>
        <taxon>Bacteria</taxon>
        <taxon>Bacillati</taxon>
        <taxon>Actinomycetota</taxon>
        <taxon>Actinomycetes</taxon>
        <taxon>Frankiales</taxon>
        <taxon>Frankiaceae</taxon>
        <taxon>Protofrankia</taxon>
    </lineage>
</organism>
<feature type="transmembrane region" description="Helical" evidence="6">
    <location>
        <begin position="12"/>
        <end position="36"/>
    </location>
</feature>
<dbReference type="SUPFAM" id="SSF103473">
    <property type="entry name" value="MFS general substrate transporter"/>
    <property type="match status" value="1"/>
</dbReference>
<feature type="domain" description="Major facilitator superfamily (MFS) profile" evidence="7">
    <location>
        <begin position="13"/>
        <end position="460"/>
    </location>
</feature>
<keyword evidence="3 6" id="KW-1133">Transmembrane helix</keyword>